<evidence type="ECO:0000256" key="1">
    <source>
        <dbReference type="ARBA" id="ARBA00004613"/>
    </source>
</evidence>
<dbReference type="PANTHER" id="PTHR11485">
    <property type="entry name" value="TRANSFERRIN"/>
    <property type="match status" value="1"/>
</dbReference>
<evidence type="ECO:0000256" key="8">
    <source>
        <dbReference type="PIRSR" id="PIRSR002549-4"/>
    </source>
</evidence>
<evidence type="ECO:0000256" key="7">
    <source>
        <dbReference type="PIRSR" id="PIRSR002549-3"/>
    </source>
</evidence>
<evidence type="ECO:0000256" key="9">
    <source>
        <dbReference type="SAM" id="SignalP"/>
    </source>
</evidence>
<evidence type="ECO:0000256" key="3">
    <source>
        <dbReference type="ARBA" id="ARBA00022737"/>
    </source>
</evidence>
<comment type="subcellular location">
    <subcellularLocation>
        <location evidence="1">Secreted</location>
    </subcellularLocation>
</comment>
<dbReference type="GO" id="GO:0005769">
    <property type="term" value="C:early endosome"/>
    <property type="evidence" value="ECO:0007669"/>
    <property type="project" value="TreeGrafter"/>
</dbReference>
<dbReference type="GO" id="GO:0046872">
    <property type="term" value="F:metal ion binding"/>
    <property type="evidence" value="ECO:0007669"/>
    <property type="project" value="UniProtKB-KW"/>
</dbReference>
<dbReference type="AlphaFoldDB" id="A0AAE1P390"/>
<feature type="disulfide bond" evidence="8">
    <location>
        <begin position="391"/>
        <end position="409"/>
    </location>
</feature>
<name>A0AAE1P390_9EUCA</name>
<dbReference type="PRINTS" id="PR00422">
    <property type="entry name" value="TRANSFERRIN"/>
</dbReference>
<dbReference type="PIRSF" id="PIRSF002549">
    <property type="entry name" value="Transferrin"/>
    <property type="match status" value="1"/>
</dbReference>
<protein>
    <recommendedName>
        <fullName evidence="10">Transferrin-like domain-containing protein</fullName>
    </recommendedName>
</protein>
<keyword evidence="5" id="KW-0410">Iron transport</keyword>
<sequence length="747" mass="83565">MLCIILLLCALLTSTLGQQVPPVRWCTISTPENNKCNDLAKLVERDVYKFNTAHTSLECVQRANHEECMVMLDKRKADLVVLDPNEIFIAGRYHSLVPIMKESYDLGRKLYYSLAVVRKGNLTQRVHSLHDLAGKVACFPSVASMGGWIIPISRLIGSGAMKITDCNNHIKSASNFFEGGCAVNILSDKYNPLGDNSQVLCSACGSELPGQHCTSQDIYAGHLGAFNCLLDKGDVAFVKHTTIHQALQNKKEYTEDDFELLCLDGSFAPVSESERCNWGSVPSNAIVTTSAKTPEQRRNLQEFLKELVVLYGTKSEDPNEFFLFESAPKYGSLNDLLFSDDTESLVVMGVSQQNFQKYLVVDVMNHIRTVHSCPVTTMTLCVTSLIEYSKCLRMKTALHAQLLKPEMECLKGESNFDCMAAIKSKEADVAVFEAGDIYSAGLNYELVPVMAEQYNLDTLEYYVVAVSKEDDPDTDVLYLRNKMTCHPSVMHGGGWVVPMAYLLNNNVIRQYSCNSVRAASEYFMKSCVPGALSPYYRHGNTHLNLCHLCRGNGESYCSRDHSEPYYGFTGAFRCLVEGGGDIAFVKHTTVGEVVDGRRKEFWARNQLNADYQLVCRDGTRASVTDYESCNLGKVRSNAIVTRGGDLYNATEVNAFTNLFLYAQQHFGRDSEDEWNFKMFHTQEPYSDLIFQDATQQLVPLEPEEQHYHPYLGLEFLNARYEVDCAAGCSKLSLSFILLILAALIITF</sequence>
<dbReference type="FunFam" id="3.40.190.10:FF:000095">
    <property type="entry name" value="Lactotransferrin"/>
    <property type="match status" value="1"/>
</dbReference>
<proteinExistence type="inferred from homology"/>
<dbReference type="GO" id="GO:0005886">
    <property type="term" value="C:plasma membrane"/>
    <property type="evidence" value="ECO:0007669"/>
    <property type="project" value="TreeGrafter"/>
</dbReference>
<feature type="disulfide bond" evidence="8">
    <location>
        <begin position="527"/>
        <end position="549"/>
    </location>
</feature>
<dbReference type="Gene3D" id="3.40.190.10">
    <property type="entry name" value="Periplasmic binding protein-like II"/>
    <property type="match status" value="4"/>
</dbReference>
<feature type="domain" description="Transferrin-like" evidence="10">
    <location>
        <begin position="23"/>
        <end position="363"/>
    </location>
</feature>
<evidence type="ECO:0000256" key="4">
    <source>
        <dbReference type="ARBA" id="ARBA00023157"/>
    </source>
</evidence>
<feature type="binding site" evidence="7">
    <location>
        <position position="461"/>
    </location>
    <ligand>
        <name>Fe(3+)</name>
        <dbReference type="ChEBI" id="CHEBI:29034"/>
        <label>1</label>
    </ligand>
</feature>
<feature type="disulfide bond" evidence="8">
    <location>
        <begin position="262"/>
        <end position="276"/>
    </location>
</feature>
<dbReference type="InterPro" id="IPR001156">
    <property type="entry name" value="Transferrin-like_dom"/>
</dbReference>
<dbReference type="PROSITE" id="PS51408">
    <property type="entry name" value="TRANSFERRIN_LIKE_4"/>
    <property type="match status" value="2"/>
</dbReference>
<feature type="disulfide bond" evidence="8">
    <location>
        <begin position="485"/>
        <end position="574"/>
    </location>
</feature>
<reference evidence="11" key="1">
    <citation type="submission" date="2023-11" db="EMBL/GenBank/DDBJ databases">
        <title>Genome assemblies of two species of porcelain crab, Petrolisthes cinctipes and Petrolisthes manimaculis (Anomura: Porcellanidae).</title>
        <authorList>
            <person name="Angst P."/>
        </authorList>
    </citation>
    <scope>NUCLEOTIDE SEQUENCE</scope>
    <source>
        <strain evidence="11">PB745_02</strain>
        <tissue evidence="11">Gill</tissue>
    </source>
</reference>
<feature type="disulfide bond" evidence="8">
    <location>
        <begin position="36"/>
        <end position="59"/>
    </location>
</feature>
<dbReference type="InterPro" id="IPR016357">
    <property type="entry name" value="Transferrin"/>
</dbReference>
<feature type="binding site" evidence="6">
    <location>
        <position position="147"/>
    </location>
    <ligand>
        <name>hydrogencarbonate</name>
        <dbReference type="ChEBI" id="CHEBI:17544"/>
        <label>1</label>
    </ligand>
</feature>
<dbReference type="SMART" id="SM00094">
    <property type="entry name" value="TR_FER"/>
    <property type="match status" value="2"/>
</dbReference>
<gene>
    <name evidence="11" type="ORF">Pmani_027674</name>
</gene>
<keyword evidence="5" id="KW-0813">Transport</keyword>
<dbReference type="Pfam" id="PF00405">
    <property type="entry name" value="Transferrin"/>
    <property type="match status" value="2"/>
</dbReference>
<feature type="chain" id="PRO_5041927416" description="Transferrin-like domain-containing protein" evidence="9">
    <location>
        <begin position="18"/>
        <end position="747"/>
    </location>
</feature>
<dbReference type="Proteomes" id="UP001292094">
    <property type="component" value="Unassembled WGS sequence"/>
</dbReference>
<feature type="signal peptide" evidence="9">
    <location>
        <begin position="1"/>
        <end position="17"/>
    </location>
</feature>
<dbReference type="GO" id="GO:0006826">
    <property type="term" value="P:iron ion transport"/>
    <property type="evidence" value="ECO:0007669"/>
    <property type="project" value="UniProtKB-KW"/>
</dbReference>
<dbReference type="EMBL" id="JAWZYT010003117">
    <property type="protein sequence ID" value="KAK4300102.1"/>
    <property type="molecule type" value="Genomic_DNA"/>
</dbReference>
<feature type="binding site" evidence="7">
    <location>
        <position position="83"/>
    </location>
    <ligand>
        <name>Fe(3+)</name>
        <dbReference type="ChEBI" id="CHEBI:29034"/>
        <label>1</label>
    </ligand>
</feature>
<evidence type="ECO:0000313" key="12">
    <source>
        <dbReference type="Proteomes" id="UP001292094"/>
    </source>
</evidence>
<dbReference type="PANTHER" id="PTHR11485:SF29">
    <property type="entry name" value="TRANSFERRIN 2"/>
    <property type="match status" value="1"/>
</dbReference>
<keyword evidence="4 8" id="KW-1015">Disulfide bond</keyword>
<feature type="disulfide bond" evidence="8">
    <location>
        <begin position="615"/>
        <end position="629"/>
    </location>
</feature>
<dbReference type="CDD" id="cd13529">
    <property type="entry name" value="PBP2_transferrin"/>
    <property type="match status" value="2"/>
</dbReference>
<feature type="disulfide bond" evidence="8">
    <location>
        <begin position="381"/>
        <end position="418"/>
    </location>
</feature>
<keyword evidence="2" id="KW-0964">Secreted</keyword>
<evidence type="ECO:0000256" key="5">
    <source>
        <dbReference type="PIRNR" id="PIRNR002549"/>
    </source>
</evidence>
<feature type="disulfide bond" evidence="8">
    <location>
        <begin position="26"/>
        <end position="68"/>
    </location>
</feature>
<feature type="domain" description="Transferrin-like" evidence="10">
    <location>
        <begin position="378"/>
        <end position="724"/>
    </location>
</feature>
<dbReference type="GO" id="GO:0055037">
    <property type="term" value="C:recycling endosome"/>
    <property type="evidence" value="ECO:0007669"/>
    <property type="project" value="TreeGrafter"/>
</dbReference>
<feature type="disulfide bond" evidence="8">
    <location>
        <begin position="181"/>
        <end position="204"/>
    </location>
</feature>
<keyword evidence="5 7" id="KW-0408">Iron</keyword>
<evidence type="ECO:0000313" key="11">
    <source>
        <dbReference type="EMBL" id="KAK4300102.1"/>
    </source>
</evidence>
<keyword evidence="9" id="KW-0732">Signal</keyword>
<keyword evidence="5 7" id="KW-0479">Metal-binding</keyword>
<feature type="disulfide bond" evidence="8">
    <location>
        <begin position="138"/>
        <end position="228"/>
    </location>
</feature>
<keyword evidence="3" id="KW-0677">Repeat</keyword>
<accession>A0AAE1P390</accession>
<evidence type="ECO:0000259" key="10">
    <source>
        <dbReference type="PROSITE" id="PS51408"/>
    </source>
</evidence>
<keyword evidence="12" id="KW-1185">Reference proteome</keyword>
<feature type="binding site" evidence="7">
    <location>
        <position position="111"/>
    </location>
    <ligand>
        <name>Fe(3+)</name>
        <dbReference type="ChEBI" id="CHEBI:29034"/>
        <label>1</label>
    </ligand>
</feature>
<evidence type="ECO:0000256" key="2">
    <source>
        <dbReference type="ARBA" id="ARBA00022525"/>
    </source>
</evidence>
<dbReference type="GO" id="GO:0005615">
    <property type="term" value="C:extracellular space"/>
    <property type="evidence" value="ECO:0007669"/>
    <property type="project" value="InterPro"/>
</dbReference>
<evidence type="ECO:0000256" key="6">
    <source>
        <dbReference type="PIRSR" id="PIRSR002549-2"/>
    </source>
</evidence>
<feature type="disulfide bond" evidence="8">
    <location>
        <begin position="546"/>
        <end position="557"/>
    </location>
</feature>
<keyword evidence="5" id="KW-0406">Ion transport</keyword>
<dbReference type="SUPFAM" id="SSF53850">
    <property type="entry name" value="Periplasmic binding protein-like II"/>
    <property type="match status" value="2"/>
</dbReference>
<comment type="similarity">
    <text evidence="5">Belongs to the transferrin family.</text>
</comment>
<comment type="caution">
    <text evidence="11">The sequence shown here is derived from an EMBL/GenBank/DDBJ whole genome shotgun (WGS) entry which is preliminary data.</text>
</comment>
<feature type="binding site" evidence="6">
    <location>
        <position position="494"/>
    </location>
    <ligand>
        <name>hydrogencarbonate</name>
        <dbReference type="ChEBI" id="CHEBI:17544"/>
        <label>1</label>
    </ligand>
</feature>
<organism evidence="11 12">
    <name type="scientific">Petrolisthes manimaculis</name>
    <dbReference type="NCBI Taxonomy" id="1843537"/>
    <lineage>
        <taxon>Eukaryota</taxon>
        <taxon>Metazoa</taxon>
        <taxon>Ecdysozoa</taxon>
        <taxon>Arthropoda</taxon>
        <taxon>Crustacea</taxon>
        <taxon>Multicrustacea</taxon>
        <taxon>Malacostraca</taxon>
        <taxon>Eumalacostraca</taxon>
        <taxon>Eucarida</taxon>
        <taxon>Decapoda</taxon>
        <taxon>Pleocyemata</taxon>
        <taxon>Anomura</taxon>
        <taxon>Galatheoidea</taxon>
        <taxon>Porcellanidae</taxon>
        <taxon>Petrolisthes</taxon>
    </lineage>
</organism>